<gene>
    <name evidence="10" type="primary">LOC103080496</name>
</gene>
<organism evidence="9 10">
    <name type="scientific">Lipotes vexillifer</name>
    <name type="common">Yangtze river dolphin</name>
    <dbReference type="NCBI Taxonomy" id="118797"/>
    <lineage>
        <taxon>Eukaryota</taxon>
        <taxon>Metazoa</taxon>
        <taxon>Chordata</taxon>
        <taxon>Craniata</taxon>
        <taxon>Vertebrata</taxon>
        <taxon>Euteleostomi</taxon>
        <taxon>Mammalia</taxon>
        <taxon>Eutheria</taxon>
        <taxon>Laurasiatheria</taxon>
        <taxon>Artiodactyla</taxon>
        <taxon>Whippomorpha</taxon>
        <taxon>Cetacea</taxon>
        <taxon>Odontoceti</taxon>
        <taxon>Lipotidae</taxon>
        <taxon>Lipotes</taxon>
    </lineage>
</organism>
<feature type="region of interest" description="Disordered" evidence="6">
    <location>
        <begin position="366"/>
        <end position="390"/>
    </location>
</feature>
<dbReference type="PROSITE" id="PS51225">
    <property type="entry name" value="MARVEL"/>
    <property type="match status" value="1"/>
</dbReference>
<feature type="domain" description="MARVEL" evidence="8">
    <location>
        <begin position="97"/>
        <end position="218"/>
    </location>
</feature>
<evidence type="ECO:0000256" key="1">
    <source>
        <dbReference type="ARBA" id="ARBA00004141"/>
    </source>
</evidence>
<feature type="transmembrane region" description="Helical" evidence="7">
    <location>
        <begin position="97"/>
        <end position="123"/>
    </location>
</feature>
<evidence type="ECO:0000256" key="4">
    <source>
        <dbReference type="ARBA" id="ARBA00023136"/>
    </source>
</evidence>
<evidence type="ECO:0000256" key="7">
    <source>
        <dbReference type="SAM" id="Phobius"/>
    </source>
</evidence>
<evidence type="ECO:0000256" key="2">
    <source>
        <dbReference type="ARBA" id="ARBA00022692"/>
    </source>
</evidence>
<dbReference type="KEGG" id="lve:103080496"/>
<feature type="region of interest" description="Disordered" evidence="6">
    <location>
        <begin position="1"/>
        <end position="83"/>
    </location>
</feature>
<keyword evidence="3 7" id="KW-1133">Transmembrane helix</keyword>
<evidence type="ECO:0000256" key="6">
    <source>
        <dbReference type="SAM" id="MobiDB-lite"/>
    </source>
</evidence>
<dbReference type="InterPro" id="IPR050578">
    <property type="entry name" value="MARVEL-CKLF_proteins"/>
</dbReference>
<dbReference type="AlphaFoldDB" id="A0A340XDW1"/>
<accession>A0A340XDW1</accession>
<feature type="compositionally biased region" description="Basic and acidic residues" evidence="6">
    <location>
        <begin position="70"/>
        <end position="83"/>
    </location>
</feature>
<dbReference type="RefSeq" id="XP_007457394.1">
    <property type="nucleotide sequence ID" value="XM_007457332.1"/>
</dbReference>
<keyword evidence="2 5" id="KW-0812">Transmembrane</keyword>
<sequence length="390" mass="43041">MNPEDDNARSGDSKSGGRPSRSVNVARAAHPERSATSTSSVRDTSAAPSASRGRTAPTLKPTAQPAIPSQREKAAIQKRAEGRTKVPPKFRNSLKRFLFSPTGILKIIRLGLLIRALVCFIIAEAQESYIAITVLETCIVLFFILIYMLTLHHLMTYLHWPLLDLINSFITAVFLFVVAILAMLEKERSHLFYVGGSLCLTAAIVCLIDATVVTKTMRNTMKKALGIETKTSASPAQEPISPTRSRYILRRVPMRPRGSGRDCPGRPRFQPTRPEGGSSGYSPRQPPEASRGERSAWRRDHHRSRRGGGGSRAGSGRPRRLQALRCRAWGRGWAEGTRLRRLGARREGAKRWPSLVLPGRWLSAASKQVGGHPARSKARPGRGRQKLGRP</sequence>
<feature type="compositionally biased region" description="Basic residues" evidence="6">
    <location>
        <begin position="374"/>
        <end position="390"/>
    </location>
</feature>
<evidence type="ECO:0000259" key="8">
    <source>
        <dbReference type="PROSITE" id="PS51225"/>
    </source>
</evidence>
<proteinExistence type="predicted"/>
<feature type="compositionally biased region" description="Basic and acidic residues" evidence="6">
    <location>
        <begin position="1"/>
        <end position="12"/>
    </location>
</feature>
<protein>
    <submittedName>
        <fullName evidence="10">Uncharacterized protein LOC103080496</fullName>
    </submittedName>
</protein>
<reference evidence="10" key="1">
    <citation type="submission" date="2025-08" db="UniProtKB">
        <authorList>
            <consortium name="RefSeq"/>
        </authorList>
    </citation>
    <scope>IDENTIFICATION</scope>
</reference>
<dbReference type="STRING" id="118797.A0A340XDW1"/>
<dbReference type="InParanoid" id="A0A340XDW1"/>
<name>A0A340XDW1_LIPVE</name>
<feature type="transmembrane region" description="Helical" evidence="7">
    <location>
        <begin position="162"/>
        <end position="184"/>
    </location>
</feature>
<comment type="subcellular location">
    <subcellularLocation>
        <location evidence="1">Membrane</location>
        <topology evidence="1">Multi-pass membrane protein</topology>
    </subcellularLocation>
</comment>
<evidence type="ECO:0000256" key="3">
    <source>
        <dbReference type="ARBA" id="ARBA00022989"/>
    </source>
</evidence>
<evidence type="ECO:0000313" key="10">
    <source>
        <dbReference type="RefSeq" id="XP_007457394.1"/>
    </source>
</evidence>
<dbReference type="PANTHER" id="PTHR22776">
    <property type="entry name" value="MARVEL-CONTAINING POTENTIAL LIPID RAFT-ASSOCIATED PROTEIN"/>
    <property type="match status" value="1"/>
</dbReference>
<dbReference type="InterPro" id="IPR008253">
    <property type="entry name" value="Marvel"/>
</dbReference>
<dbReference type="Proteomes" id="UP000265300">
    <property type="component" value="Unplaced"/>
</dbReference>
<feature type="transmembrane region" description="Helical" evidence="7">
    <location>
        <begin position="190"/>
        <end position="213"/>
    </location>
</feature>
<keyword evidence="9" id="KW-1185">Reference proteome</keyword>
<dbReference type="GO" id="GO:0016020">
    <property type="term" value="C:membrane"/>
    <property type="evidence" value="ECO:0007669"/>
    <property type="project" value="UniProtKB-SubCell"/>
</dbReference>
<dbReference type="GeneID" id="103080496"/>
<feature type="compositionally biased region" description="Polar residues" evidence="6">
    <location>
        <begin position="34"/>
        <end position="48"/>
    </location>
</feature>
<feature type="region of interest" description="Disordered" evidence="6">
    <location>
        <begin position="228"/>
        <end position="320"/>
    </location>
</feature>
<evidence type="ECO:0000313" key="9">
    <source>
        <dbReference type="Proteomes" id="UP000265300"/>
    </source>
</evidence>
<keyword evidence="4 5" id="KW-0472">Membrane</keyword>
<dbReference type="PANTHER" id="PTHR22776:SF43">
    <property type="entry name" value="CKLF-LIKE MARVEL TRANSMEMBRANE DOMAIN-CONTAINING PROTEIN 1"/>
    <property type="match status" value="1"/>
</dbReference>
<feature type="compositionally biased region" description="Polar residues" evidence="6">
    <location>
        <begin position="229"/>
        <end position="244"/>
    </location>
</feature>
<evidence type="ECO:0000256" key="5">
    <source>
        <dbReference type="PROSITE-ProRule" id="PRU00581"/>
    </source>
</evidence>
<feature type="transmembrane region" description="Helical" evidence="7">
    <location>
        <begin position="129"/>
        <end position="150"/>
    </location>
</feature>